<name>A9DA98_9GAMM</name>
<dbReference type="Proteomes" id="UP000005839">
    <property type="component" value="Unassembled WGS sequence"/>
</dbReference>
<keyword evidence="2" id="KW-1185">Reference proteome</keyword>
<proteinExistence type="predicted"/>
<comment type="caution">
    <text evidence="1">The sequence shown here is derived from an EMBL/GenBank/DDBJ whole genome shotgun (WGS) entry which is preliminary data.</text>
</comment>
<accession>A9DA98</accession>
<gene>
    <name evidence="1" type="ORF">KT99_15917</name>
</gene>
<organism evidence="1 2">
    <name type="scientific">Shewanella benthica KT99</name>
    <dbReference type="NCBI Taxonomy" id="314608"/>
    <lineage>
        <taxon>Bacteria</taxon>
        <taxon>Pseudomonadati</taxon>
        <taxon>Pseudomonadota</taxon>
        <taxon>Gammaproteobacteria</taxon>
        <taxon>Alteromonadales</taxon>
        <taxon>Shewanellaceae</taxon>
        <taxon>Shewanella</taxon>
    </lineage>
</organism>
<dbReference type="RefSeq" id="WP_005499573.1">
    <property type="nucleotide sequence ID" value="NZ_ABIC01000017.1"/>
</dbReference>
<dbReference type="EMBL" id="ABIC01000017">
    <property type="protein sequence ID" value="EDQ00729.1"/>
    <property type="molecule type" value="Genomic_DNA"/>
</dbReference>
<evidence type="ECO:0000313" key="2">
    <source>
        <dbReference type="Proteomes" id="UP000005839"/>
    </source>
</evidence>
<evidence type="ECO:0000313" key="1">
    <source>
        <dbReference type="EMBL" id="EDQ00729.1"/>
    </source>
</evidence>
<dbReference type="AlphaFoldDB" id="A9DA98"/>
<protein>
    <submittedName>
        <fullName evidence="1">Uncharacterized protein</fullName>
    </submittedName>
</protein>
<sequence length="122" mass="13921">MATFTKEQVAFIAWLAQGNYIDVCIELCPALGKMTGYESCNGHFQKRTLFKLKAQGFICESVHYITGIRYLRCSISQRGLDWLSTHTEQSHQAQPCMEPIRKAADESNWSRYTELMGGVFCK</sequence>
<reference evidence="1 2" key="1">
    <citation type="submission" date="2007-10" db="EMBL/GenBank/DDBJ databases">
        <authorList>
            <person name="Yayanos A."/>
            <person name="Ferriera S."/>
            <person name="Johnson J."/>
            <person name="Kravitz S."/>
            <person name="Halpern A."/>
            <person name="Remington K."/>
            <person name="Beeson K."/>
            <person name="Tran B."/>
            <person name="Rogers Y.-H."/>
            <person name="Friedman R."/>
            <person name="Venter J.C."/>
        </authorList>
    </citation>
    <scope>NUCLEOTIDE SEQUENCE [LARGE SCALE GENOMIC DNA]</scope>
    <source>
        <strain evidence="1 2">KT99</strain>
    </source>
</reference>